<dbReference type="InterPro" id="IPR029063">
    <property type="entry name" value="SAM-dependent_MTases_sf"/>
</dbReference>
<evidence type="ECO:0000313" key="3">
    <source>
        <dbReference type="EMBL" id="MDC0669592.1"/>
    </source>
</evidence>
<dbReference type="PANTHER" id="PTHR13369">
    <property type="match status" value="1"/>
</dbReference>
<feature type="compositionally biased region" description="Basic and acidic residues" evidence="1">
    <location>
        <begin position="235"/>
        <end position="244"/>
    </location>
</feature>
<sequence>MFAAPQTDDEAGERAERVLAGPGAGVAPTAAQVDALLAAAVEAAGAGLWKQTLVLDPRRRVQVDARHGRATTRTLDESAALKVMGGKERSLRPDTSAALLREIGIMNADGSISATHARKYKQICHLATLCEPVIDRLAGVRPIDPAAPLRALDLACGNAYLSFVLAEVLRLRGVPLRLHGVDVRADVVARSRERARALGLAADDDADPTQAAKHEATRAGAEATPSTPGEATRAAADEATRAAENEAATGEAATGEATQAAPGDATQAAFPEGRTGLSFAQADIAGAARTAPARLGGVPDLVLALHACDTATDEAIALAIELGVPALLSVPCCQAELAAQLARADAGAQPLAAMVDHGLLRRAYADVLTDSLRVAALEACGYDVTVLEFIGGEHTPKNLLIKAHRRHPRASVDPGRWRLEPLQTRCAALGVRPTLLLRLAAIQGSPSGLRPDD</sequence>
<dbReference type="Pfam" id="PF13679">
    <property type="entry name" value="Methyltransf_32"/>
    <property type="match status" value="1"/>
</dbReference>
<feature type="region of interest" description="Disordered" evidence="1">
    <location>
        <begin position="199"/>
        <end position="270"/>
    </location>
</feature>
<dbReference type="GO" id="GO:0032259">
    <property type="term" value="P:methylation"/>
    <property type="evidence" value="ECO:0007669"/>
    <property type="project" value="UniProtKB-KW"/>
</dbReference>
<feature type="compositionally biased region" description="Low complexity" evidence="1">
    <location>
        <begin position="245"/>
        <end position="261"/>
    </location>
</feature>
<dbReference type="GO" id="GO:0008168">
    <property type="term" value="F:methyltransferase activity"/>
    <property type="evidence" value="ECO:0007669"/>
    <property type="project" value="UniProtKB-KW"/>
</dbReference>
<gene>
    <name evidence="3" type="ORF">POL58_17695</name>
</gene>
<proteinExistence type="predicted"/>
<evidence type="ECO:0000259" key="2">
    <source>
        <dbReference type="Pfam" id="PF13679"/>
    </source>
</evidence>
<name>A0ABT5B951_9BACT</name>
<evidence type="ECO:0000256" key="1">
    <source>
        <dbReference type="SAM" id="MobiDB-lite"/>
    </source>
</evidence>
<accession>A0ABT5B951</accession>
<keyword evidence="3" id="KW-0808">Transferase</keyword>
<evidence type="ECO:0000313" key="4">
    <source>
        <dbReference type="Proteomes" id="UP001217838"/>
    </source>
</evidence>
<dbReference type="Gene3D" id="3.40.50.150">
    <property type="entry name" value="Vaccinia Virus protein VP39"/>
    <property type="match status" value="1"/>
</dbReference>
<dbReference type="SUPFAM" id="SSF53335">
    <property type="entry name" value="S-adenosyl-L-methionine-dependent methyltransferases"/>
    <property type="match status" value="1"/>
</dbReference>
<reference evidence="3 4" key="1">
    <citation type="submission" date="2022-11" db="EMBL/GenBank/DDBJ databases">
        <title>Minimal conservation of predation-associated metabolite biosynthetic gene clusters underscores biosynthetic potential of Myxococcota including descriptions for ten novel species: Archangium lansinium sp. nov., Myxococcus landrumus sp. nov., Nannocystis bai.</title>
        <authorList>
            <person name="Ahearne A."/>
            <person name="Stevens C."/>
            <person name="Dowd S."/>
        </authorList>
    </citation>
    <scope>NUCLEOTIDE SEQUENCE [LARGE SCALE GENOMIC DNA]</scope>
    <source>
        <strain evidence="3 4">NCELM</strain>
    </source>
</reference>
<feature type="domain" description="Methyltransferase" evidence="2">
    <location>
        <begin position="118"/>
        <end position="340"/>
    </location>
</feature>
<keyword evidence="3" id="KW-0489">Methyltransferase</keyword>
<dbReference type="EMBL" id="JAQNDN010000010">
    <property type="protein sequence ID" value="MDC0669592.1"/>
    <property type="molecule type" value="Genomic_DNA"/>
</dbReference>
<protein>
    <submittedName>
        <fullName evidence="3">SAM-dependent methyltransferase</fullName>
    </submittedName>
</protein>
<comment type="caution">
    <text evidence="3">The sequence shown here is derived from an EMBL/GenBank/DDBJ whole genome shotgun (WGS) entry which is preliminary data.</text>
</comment>
<organism evidence="3 4">
    <name type="scientific">Nannocystis radixulma</name>
    <dbReference type="NCBI Taxonomy" id="2995305"/>
    <lineage>
        <taxon>Bacteria</taxon>
        <taxon>Pseudomonadati</taxon>
        <taxon>Myxococcota</taxon>
        <taxon>Polyangia</taxon>
        <taxon>Nannocystales</taxon>
        <taxon>Nannocystaceae</taxon>
        <taxon>Nannocystis</taxon>
    </lineage>
</organism>
<dbReference type="PANTHER" id="PTHR13369:SF3">
    <property type="entry name" value="METHYLTRANSFERASE DOMAIN-CONTAINING PROTEIN"/>
    <property type="match status" value="1"/>
</dbReference>
<dbReference type="Proteomes" id="UP001217838">
    <property type="component" value="Unassembled WGS sequence"/>
</dbReference>
<keyword evidence="4" id="KW-1185">Reference proteome</keyword>
<dbReference type="RefSeq" id="WP_271999390.1">
    <property type="nucleotide sequence ID" value="NZ_JAQNDN010000010.1"/>
</dbReference>
<dbReference type="InterPro" id="IPR025714">
    <property type="entry name" value="Methyltranfer_dom"/>
</dbReference>